<reference evidence="3" key="1">
    <citation type="submission" date="2012-06" db="EMBL/GenBank/DDBJ databases">
        <title>The genome sequence of Coniosporium apollinis CBS 100218.</title>
        <authorList>
            <consortium name="The Broad Institute Genome Sequencing Platform"/>
            <person name="Cuomo C."/>
            <person name="Gorbushina A."/>
            <person name="Noack S."/>
            <person name="Walker B."/>
            <person name="Young S.K."/>
            <person name="Zeng Q."/>
            <person name="Gargeya S."/>
            <person name="Fitzgerald M."/>
            <person name="Haas B."/>
            <person name="Abouelleil A."/>
            <person name="Alvarado L."/>
            <person name="Arachchi H.M."/>
            <person name="Berlin A.M."/>
            <person name="Chapman S.B."/>
            <person name="Goldberg J."/>
            <person name="Griggs A."/>
            <person name="Gujja S."/>
            <person name="Hansen M."/>
            <person name="Howarth C."/>
            <person name="Imamovic A."/>
            <person name="Larimer J."/>
            <person name="McCowan C."/>
            <person name="Montmayeur A."/>
            <person name="Murphy C."/>
            <person name="Neiman D."/>
            <person name="Pearson M."/>
            <person name="Priest M."/>
            <person name="Roberts A."/>
            <person name="Saif S."/>
            <person name="Shea T."/>
            <person name="Sisk P."/>
            <person name="Sykes S."/>
            <person name="Wortman J."/>
            <person name="Nusbaum C."/>
            <person name="Birren B."/>
        </authorList>
    </citation>
    <scope>NUCLEOTIDE SEQUENCE [LARGE SCALE GENOMIC DNA]</scope>
    <source>
        <strain evidence="3">CBS 100218</strain>
    </source>
</reference>
<evidence type="ECO:0000313" key="3">
    <source>
        <dbReference type="Proteomes" id="UP000016924"/>
    </source>
</evidence>
<proteinExistence type="predicted"/>
<feature type="compositionally biased region" description="Polar residues" evidence="1">
    <location>
        <begin position="54"/>
        <end position="64"/>
    </location>
</feature>
<name>R7Z6K9_CONA1</name>
<dbReference type="GeneID" id="19906381"/>
<evidence type="ECO:0000313" key="2">
    <source>
        <dbReference type="EMBL" id="EON69807.1"/>
    </source>
</evidence>
<feature type="region of interest" description="Disordered" evidence="1">
    <location>
        <begin position="1"/>
        <end position="78"/>
    </location>
</feature>
<feature type="compositionally biased region" description="Basic and acidic residues" evidence="1">
    <location>
        <begin position="8"/>
        <end position="46"/>
    </location>
</feature>
<dbReference type="AlphaFoldDB" id="R7Z6K9"/>
<dbReference type="EMBL" id="JH767632">
    <property type="protein sequence ID" value="EON69807.1"/>
    <property type="molecule type" value="Genomic_DNA"/>
</dbReference>
<protein>
    <submittedName>
        <fullName evidence="2">Uncharacterized protein</fullName>
    </submittedName>
</protein>
<dbReference type="Proteomes" id="UP000016924">
    <property type="component" value="Unassembled WGS sequence"/>
</dbReference>
<accession>R7Z6K9</accession>
<gene>
    <name evidence="2" type="ORF">W97_09070</name>
</gene>
<dbReference type="OrthoDB" id="10280643at2759"/>
<dbReference type="HOGENOM" id="CLU_1049792_0_0_1"/>
<dbReference type="RefSeq" id="XP_007785124.1">
    <property type="nucleotide sequence ID" value="XM_007786934.1"/>
</dbReference>
<sequence length="265" mass="30180">MDENNIVEDNRDEASRDEASRDETNRDEANRDQANREEHNRDEANKGAKRKRAQSPNNTTTESPATGHKTRSEWPVQTKGEVIGLVKGGKHTQDEIFEITGVPHRTQQSWVGEVLRGRTKQPGRGRTGRPSAIEASVVQQIIDHISQGDPHKPWQWIDLRDQFCPWVKCATTVKNQMNARGYYKCKACQRLYVHQDDPKRFEFCAQHIGEGNKVKRTTLAQEPEKDVHNAHNAHNAHVPVEPLNPIDPMIEQGNVCMHGVHQPVY</sequence>
<organism evidence="2 3">
    <name type="scientific">Coniosporium apollinis (strain CBS 100218)</name>
    <name type="common">Rock-inhabiting black yeast</name>
    <dbReference type="NCBI Taxonomy" id="1168221"/>
    <lineage>
        <taxon>Eukaryota</taxon>
        <taxon>Fungi</taxon>
        <taxon>Dikarya</taxon>
        <taxon>Ascomycota</taxon>
        <taxon>Pezizomycotina</taxon>
        <taxon>Dothideomycetes</taxon>
        <taxon>Dothideomycetes incertae sedis</taxon>
        <taxon>Coniosporium</taxon>
    </lineage>
</organism>
<keyword evidence="3" id="KW-1185">Reference proteome</keyword>
<evidence type="ECO:0000256" key="1">
    <source>
        <dbReference type="SAM" id="MobiDB-lite"/>
    </source>
</evidence>